<reference evidence="1" key="1">
    <citation type="journal article" date="2020" name="bioRxiv">
        <title>A rank-normalized archaeal taxonomy based on genome phylogeny resolves widespread incomplete and uneven classifications.</title>
        <authorList>
            <person name="Rinke C."/>
            <person name="Chuvochina M."/>
            <person name="Mussig A.J."/>
            <person name="Chaumeil P.-A."/>
            <person name="Waite D.W."/>
            <person name="Whitman W.B."/>
            <person name="Parks D.H."/>
            <person name="Hugenholtz P."/>
        </authorList>
    </citation>
    <scope>NUCLEOTIDE SEQUENCE</scope>
    <source>
        <strain evidence="1">UBA8834</strain>
    </source>
</reference>
<accession>A0A832W6W1</accession>
<dbReference type="RefSeq" id="WP_048053333.1">
    <property type="nucleotide sequence ID" value="NZ_DUJN01000002.1"/>
</dbReference>
<comment type="caution">
    <text evidence="1">The sequence shown here is derived from an EMBL/GenBank/DDBJ whole genome shotgun (WGS) entry which is preliminary data.</text>
</comment>
<dbReference type="Proteomes" id="UP000617544">
    <property type="component" value="Unassembled WGS sequence"/>
</dbReference>
<evidence type="ECO:0000313" key="2">
    <source>
        <dbReference type="Proteomes" id="UP000617544"/>
    </source>
</evidence>
<sequence length="75" mass="8823">MARRKRDVYLDPSYWRQIQGRFNWGFTVDGETMAILAEVAREDGGNLSVALRKIIREYKKLKKLEEKLLAKIIPE</sequence>
<dbReference type="EMBL" id="DUJN01000002">
    <property type="protein sequence ID" value="HII60213.1"/>
    <property type="molecule type" value="Genomic_DNA"/>
</dbReference>
<dbReference type="GeneID" id="1443520"/>
<protein>
    <submittedName>
        <fullName evidence="1">Uncharacterized protein</fullName>
    </submittedName>
</protein>
<evidence type="ECO:0000313" key="1">
    <source>
        <dbReference type="EMBL" id="HII60213.1"/>
    </source>
</evidence>
<proteinExistence type="predicted"/>
<gene>
    <name evidence="1" type="ORF">HA331_00290</name>
</gene>
<dbReference type="AlphaFoldDB" id="A0A832W6W1"/>
<organism evidence="1 2">
    <name type="scientific">Pyrococcus horikoshii</name>
    <dbReference type="NCBI Taxonomy" id="53953"/>
    <lineage>
        <taxon>Archaea</taxon>
        <taxon>Methanobacteriati</taxon>
        <taxon>Methanobacteriota</taxon>
        <taxon>Thermococci</taxon>
        <taxon>Thermococcales</taxon>
        <taxon>Thermococcaceae</taxon>
        <taxon>Pyrococcus</taxon>
    </lineage>
</organism>
<name>A0A832W6W1_PYRHR</name>